<evidence type="ECO:0000256" key="1">
    <source>
        <dbReference type="SAM" id="Phobius"/>
    </source>
</evidence>
<dbReference type="EMBL" id="JARUPT010001115">
    <property type="protein sequence ID" value="KAK0367746.1"/>
    <property type="molecule type" value="Genomic_DNA"/>
</dbReference>
<sequence length="73" mass="8474">CKLYEIQSASEVYINHIVIWFEQIAIVVVRIVQICSVFIYSRICNGDMDSSYLRERIGKLKPASDVAFAKLYR</sequence>
<keyword evidence="1" id="KW-1133">Transmembrane helix</keyword>
<organism evidence="2 3">
    <name type="scientific">Colletotrichum limetticola</name>
    <dbReference type="NCBI Taxonomy" id="1209924"/>
    <lineage>
        <taxon>Eukaryota</taxon>
        <taxon>Fungi</taxon>
        <taxon>Dikarya</taxon>
        <taxon>Ascomycota</taxon>
        <taxon>Pezizomycotina</taxon>
        <taxon>Sordariomycetes</taxon>
        <taxon>Hypocreomycetidae</taxon>
        <taxon>Glomerellales</taxon>
        <taxon>Glomerellaceae</taxon>
        <taxon>Colletotrichum</taxon>
        <taxon>Colletotrichum acutatum species complex</taxon>
    </lineage>
</organism>
<comment type="caution">
    <text evidence="2">The sequence shown here is derived from an EMBL/GenBank/DDBJ whole genome shotgun (WGS) entry which is preliminary data.</text>
</comment>
<evidence type="ECO:0000313" key="3">
    <source>
        <dbReference type="Proteomes" id="UP001169217"/>
    </source>
</evidence>
<protein>
    <submittedName>
        <fullName evidence="2">Uncharacterized protein</fullName>
    </submittedName>
</protein>
<feature type="non-terminal residue" evidence="2">
    <location>
        <position position="1"/>
    </location>
</feature>
<name>A0ABQ9P780_9PEZI</name>
<keyword evidence="3" id="KW-1185">Reference proteome</keyword>
<accession>A0ABQ9P780</accession>
<dbReference type="Proteomes" id="UP001169217">
    <property type="component" value="Unassembled WGS sequence"/>
</dbReference>
<keyword evidence="1" id="KW-0812">Transmembrane</keyword>
<evidence type="ECO:0000313" key="2">
    <source>
        <dbReference type="EMBL" id="KAK0367746.1"/>
    </source>
</evidence>
<reference evidence="2" key="1">
    <citation type="submission" date="2023-04" db="EMBL/GenBank/DDBJ databases">
        <title>Colletotrichum limetticola genome sequence.</title>
        <authorList>
            <person name="Baroncelli R."/>
        </authorList>
    </citation>
    <scope>NUCLEOTIDE SEQUENCE</scope>
    <source>
        <strain evidence="2">KLA-Anderson</strain>
    </source>
</reference>
<proteinExistence type="predicted"/>
<feature type="transmembrane region" description="Helical" evidence="1">
    <location>
        <begin position="17"/>
        <end position="40"/>
    </location>
</feature>
<keyword evidence="1" id="KW-0472">Membrane</keyword>
<gene>
    <name evidence="2" type="ORF">CLIM01_14895</name>
</gene>